<comment type="caution">
    <text evidence="4">The sequence shown here is derived from an EMBL/GenBank/DDBJ whole genome shotgun (WGS) entry which is preliminary data.</text>
</comment>
<organism evidence="4 5">
    <name type="scientific">Symbiodinium natans</name>
    <dbReference type="NCBI Taxonomy" id="878477"/>
    <lineage>
        <taxon>Eukaryota</taxon>
        <taxon>Sar</taxon>
        <taxon>Alveolata</taxon>
        <taxon>Dinophyceae</taxon>
        <taxon>Suessiales</taxon>
        <taxon>Symbiodiniaceae</taxon>
        <taxon>Symbiodinium</taxon>
    </lineage>
</organism>
<reference evidence="4" key="1">
    <citation type="submission" date="2021-02" db="EMBL/GenBank/DDBJ databases">
        <authorList>
            <person name="Dougan E. K."/>
            <person name="Rhodes N."/>
            <person name="Thang M."/>
            <person name="Chan C."/>
        </authorList>
    </citation>
    <scope>NUCLEOTIDE SEQUENCE</scope>
</reference>
<gene>
    <name evidence="4" type="primary">CTSB</name>
    <name evidence="4" type="ORF">SNAT2548_LOCUS5256</name>
</gene>
<dbReference type="EMBL" id="CAJNDS010000335">
    <property type="protein sequence ID" value="CAE7193703.1"/>
    <property type="molecule type" value="Genomic_DNA"/>
</dbReference>
<dbReference type="PANTHER" id="PTHR12411">
    <property type="entry name" value="CYSTEINE PROTEASE FAMILY C1-RELATED"/>
    <property type="match status" value="1"/>
</dbReference>
<dbReference type="InterPro" id="IPR013128">
    <property type="entry name" value="Peptidase_C1A"/>
</dbReference>
<evidence type="ECO:0000256" key="2">
    <source>
        <dbReference type="ARBA" id="ARBA00023145"/>
    </source>
</evidence>
<evidence type="ECO:0000313" key="4">
    <source>
        <dbReference type="EMBL" id="CAE7193703.1"/>
    </source>
</evidence>
<protein>
    <submittedName>
        <fullName evidence="4">CTSB protein</fullName>
    </submittedName>
</protein>
<evidence type="ECO:0000256" key="1">
    <source>
        <dbReference type="ARBA" id="ARBA00008455"/>
    </source>
</evidence>
<dbReference type="InterPro" id="IPR038765">
    <property type="entry name" value="Papain-like_cys_pep_sf"/>
</dbReference>
<dbReference type="OrthoDB" id="65740at2759"/>
<evidence type="ECO:0000313" key="5">
    <source>
        <dbReference type="Proteomes" id="UP000604046"/>
    </source>
</evidence>
<dbReference type="GO" id="GO:0008234">
    <property type="term" value="F:cysteine-type peptidase activity"/>
    <property type="evidence" value="ECO:0007669"/>
    <property type="project" value="InterPro"/>
</dbReference>
<name>A0A812J0M4_9DINO</name>
<keyword evidence="2" id="KW-0865">Zymogen</keyword>
<dbReference type="AlphaFoldDB" id="A0A812J0M4"/>
<sequence>MKSEVYCNGPFTVAFEVYDNFFGYSSGVYNEVSGNVAGGHAVTLVGFGTLNSEDYWELMNSWGSGWGDGGFFKMLRGVNLASIESWGSSAAHVARTQGSWVYDDWAGCSPESAPPPGQGLTAEIFYFPQGDLIPDFAGKTPDLKRVVPRQTRIPQP</sequence>
<dbReference type="Proteomes" id="UP000604046">
    <property type="component" value="Unassembled WGS sequence"/>
</dbReference>
<dbReference type="InterPro" id="IPR000668">
    <property type="entry name" value="Peptidase_C1A_C"/>
</dbReference>
<dbReference type="Gene3D" id="3.90.70.10">
    <property type="entry name" value="Cysteine proteinases"/>
    <property type="match status" value="1"/>
</dbReference>
<feature type="domain" description="Peptidase C1A papain C-terminal" evidence="3">
    <location>
        <begin position="1"/>
        <end position="85"/>
    </location>
</feature>
<dbReference type="GO" id="GO:0006508">
    <property type="term" value="P:proteolysis"/>
    <property type="evidence" value="ECO:0007669"/>
    <property type="project" value="InterPro"/>
</dbReference>
<dbReference type="SUPFAM" id="SSF54001">
    <property type="entry name" value="Cysteine proteinases"/>
    <property type="match status" value="1"/>
</dbReference>
<accession>A0A812J0M4</accession>
<dbReference type="PROSITE" id="PS00639">
    <property type="entry name" value="THIOL_PROTEASE_HIS"/>
    <property type="match status" value="1"/>
</dbReference>
<comment type="similarity">
    <text evidence="1">Belongs to the peptidase C1 family.</text>
</comment>
<keyword evidence="5" id="KW-1185">Reference proteome</keyword>
<dbReference type="InterPro" id="IPR025660">
    <property type="entry name" value="Pept_his_AS"/>
</dbReference>
<dbReference type="Pfam" id="PF00112">
    <property type="entry name" value="Peptidase_C1"/>
    <property type="match status" value="1"/>
</dbReference>
<proteinExistence type="inferred from homology"/>
<evidence type="ECO:0000259" key="3">
    <source>
        <dbReference type="Pfam" id="PF00112"/>
    </source>
</evidence>